<name>A0A7G6VRT2_9SPHN</name>
<evidence type="ECO:0000313" key="3">
    <source>
        <dbReference type="Proteomes" id="UP000515297"/>
    </source>
</evidence>
<reference evidence="2 3" key="1">
    <citation type="submission" date="2020-08" db="EMBL/GenBank/DDBJ databases">
        <authorList>
            <person name="Liu G."/>
            <person name="Sun C."/>
        </authorList>
    </citation>
    <scope>NUCLEOTIDE SEQUENCE [LARGE SCALE GENOMIC DNA]</scope>
    <source>
        <strain evidence="2 3">OT19</strain>
    </source>
</reference>
<accession>A0A7G6VRT2</accession>
<protein>
    <submittedName>
        <fullName evidence="2">Uncharacterized protein</fullName>
    </submittedName>
</protein>
<gene>
    <name evidence="2" type="ORF">H4O24_10720</name>
</gene>
<dbReference type="RefSeq" id="WP_185883724.1">
    <property type="nucleotide sequence ID" value="NZ_CP060052.1"/>
</dbReference>
<dbReference type="AlphaFoldDB" id="A0A7G6VRT2"/>
<sequence length="121" mass="13325">MVSAGISMPPGVFSGIAPLCVMHQNLLHRTVAVFAFQIGQGKALLRQPAGGAIAQALQLLLAARKRGQLYVAAFQRRGPFRRFKPRLGLSASRQRGKRRQWHKPDSQSHIDPSRQAAFSAR</sequence>
<evidence type="ECO:0000256" key="1">
    <source>
        <dbReference type="SAM" id="MobiDB-lite"/>
    </source>
</evidence>
<organism evidence="2 3">
    <name type="scientific">Croceicoccus marinus</name>
    <dbReference type="NCBI Taxonomy" id="450378"/>
    <lineage>
        <taxon>Bacteria</taxon>
        <taxon>Pseudomonadati</taxon>
        <taxon>Pseudomonadota</taxon>
        <taxon>Alphaproteobacteria</taxon>
        <taxon>Sphingomonadales</taxon>
        <taxon>Erythrobacteraceae</taxon>
        <taxon>Croceicoccus</taxon>
    </lineage>
</organism>
<feature type="region of interest" description="Disordered" evidence="1">
    <location>
        <begin position="85"/>
        <end position="121"/>
    </location>
</feature>
<evidence type="ECO:0000313" key="2">
    <source>
        <dbReference type="EMBL" id="QNE04447.1"/>
    </source>
</evidence>
<dbReference type="Proteomes" id="UP000515297">
    <property type="component" value="Chromosome"/>
</dbReference>
<proteinExistence type="predicted"/>
<feature type="compositionally biased region" description="Basic and acidic residues" evidence="1">
    <location>
        <begin position="102"/>
        <end position="112"/>
    </location>
</feature>
<dbReference type="EMBL" id="CP060052">
    <property type="protein sequence ID" value="QNE04447.1"/>
    <property type="molecule type" value="Genomic_DNA"/>
</dbReference>